<accession>A0ABM3YF87</accession>
<feature type="transmembrane region" description="Helical" evidence="2">
    <location>
        <begin position="325"/>
        <end position="344"/>
    </location>
</feature>
<feature type="region of interest" description="Disordered" evidence="1">
    <location>
        <begin position="263"/>
        <end position="316"/>
    </location>
</feature>
<feature type="region of interest" description="Disordered" evidence="1">
    <location>
        <begin position="213"/>
        <end position="248"/>
    </location>
</feature>
<keyword evidence="2" id="KW-0472">Membrane</keyword>
<organism evidence="3 4">
    <name type="scientific">Erinaceus europaeus</name>
    <name type="common">Western European hedgehog</name>
    <dbReference type="NCBI Taxonomy" id="9365"/>
    <lineage>
        <taxon>Eukaryota</taxon>
        <taxon>Metazoa</taxon>
        <taxon>Chordata</taxon>
        <taxon>Craniata</taxon>
        <taxon>Vertebrata</taxon>
        <taxon>Euteleostomi</taxon>
        <taxon>Mammalia</taxon>
        <taxon>Eutheria</taxon>
        <taxon>Laurasiatheria</taxon>
        <taxon>Eulipotyphla</taxon>
        <taxon>Erinaceidae</taxon>
        <taxon>Erinaceinae</taxon>
        <taxon>Erinaceus</taxon>
    </lineage>
</organism>
<keyword evidence="2" id="KW-1133">Transmembrane helix</keyword>
<name>A0ABM3YF87_ERIEU</name>
<reference evidence="4" key="2">
    <citation type="submission" date="2025-08" db="UniProtKB">
        <authorList>
            <consortium name="RefSeq"/>
        </authorList>
    </citation>
    <scope>IDENTIFICATION</scope>
</reference>
<evidence type="ECO:0000256" key="1">
    <source>
        <dbReference type="SAM" id="MobiDB-lite"/>
    </source>
</evidence>
<keyword evidence="2" id="KW-0812">Transmembrane</keyword>
<gene>
    <name evidence="4" type="primary">LOC132541962</name>
</gene>
<evidence type="ECO:0000256" key="2">
    <source>
        <dbReference type="SAM" id="Phobius"/>
    </source>
</evidence>
<dbReference type="Proteomes" id="UP001652624">
    <property type="component" value="Chromosome 1"/>
</dbReference>
<protein>
    <submittedName>
        <fullName evidence="4">Uncharacterized protein LOC132541962</fullName>
    </submittedName>
</protein>
<sequence>MLSREKGPSGLSGPRLSRSHYRGRVTGLSLWLRSHLGQLCPCCYPQAEKPVYRCLQEISSRDLRSLSERDQLSLHPMVPCKDSSSEGSLDVEGRPSAWAAGRAVPTVQAPPNDSHLHRLSEKPGVLDSEPTATAENPCTCRWTRPVLHWTPLSNRGHLQAEPKATANDPFAGHQACPILLHWTPLGSLQLLGSEPAVACVELTALVPAPGLSEDPAAGAEAQSGFTGATEPPGSVAKPPAAGAPGLQTLAPADSETLEAQLTCPETASEATQTAEVPEPPSAEPLQGQSWGPSTQPSLPAGDSPVVPAPPQELTSPTEDKLCISYFLNVAMMLYFVCGVIYFLFM</sequence>
<evidence type="ECO:0000313" key="4">
    <source>
        <dbReference type="RefSeq" id="XP_060059708.1"/>
    </source>
</evidence>
<feature type="compositionally biased region" description="Polar residues" evidence="1">
    <location>
        <begin position="286"/>
        <end position="297"/>
    </location>
</feature>
<feature type="compositionally biased region" description="Polar residues" evidence="1">
    <location>
        <begin position="263"/>
        <end position="274"/>
    </location>
</feature>
<dbReference type="RefSeq" id="XP_060059708.1">
    <property type="nucleotide sequence ID" value="XM_060203725.1"/>
</dbReference>
<dbReference type="GeneID" id="132541962"/>
<reference evidence="3" key="1">
    <citation type="submission" date="2025-05" db="UniProtKB">
        <authorList>
            <consortium name="RefSeq"/>
        </authorList>
    </citation>
    <scope>NUCLEOTIDE SEQUENCE [LARGE SCALE GENOMIC DNA]</scope>
</reference>
<keyword evidence="3" id="KW-1185">Reference proteome</keyword>
<evidence type="ECO:0000313" key="3">
    <source>
        <dbReference type="Proteomes" id="UP001652624"/>
    </source>
</evidence>
<proteinExistence type="predicted"/>